<evidence type="ECO:0000256" key="6">
    <source>
        <dbReference type="ARBA" id="ARBA00022801"/>
    </source>
</evidence>
<dbReference type="HOGENOM" id="CLU_013253_9_3_1"/>
<feature type="signal peptide" evidence="10">
    <location>
        <begin position="1"/>
        <end position="18"/>
    </location>
</feature>
<proteinExistence type="inferred from homology"/>
<evidence type="ECO:0000256" key="4">
    <source>
        <dbReference type="ARBA" id="ARBA00022729"/>
    </source>
</evidence>
<keyword evidence="3" id="KW-0645">Protease</keyword>
<dbReference type="GO" id="GO:0006508">
    <property type="term" value="P:proteolysis"/>
    <property type="evidence" value="ECO:0007669"/>
    <property type="project" value="UniProtKB-KW"/>
</dbReference>
<dbReference type="EMBL" id="KN847343">
    <property type="protein sequence ID" value="KIW37691.1"/>
    <property type="molecule type" value="Genomic_DNA"/>
</dbReference>
<dbReference type="VEuPathDB" id="FungiDB:PV06_10325"/>
<dbReference type="PRINTS" id="PR00792">
    <property type="entry name" value="PEPSIN"/>
</dbReference>
<comment type="subcellular location">
    <subcellularLocation>
        <location evidence="1">Cell membrane</location>
        <topology evidence="1">Lipid-anchor</topology>
        <topology evidence="1">GPI-anchor</topology>
    </subcellularLocation>
</comment>
<dbReference type="SUPFAM" id="SSF50630">
    <property type="entry name" value="Acid proteases"/>
    <property type="match status" value="1"/>
</dbReference>
<feature type="disulfide bond" evidence="8">
    <location>
        <begin position="327"/>
        <end position="373"/>
    </location>
</feature>
<dbReference type="GO" id="GO:0005886">
    <property type="term" value="C:plasma membrane"/>
    <property type="evidence" value="ECO:0007669"/>
    <property type="project" value="UniProtKB-SubCell"/>
</dbReference>
<dbReference type="CDD" id="cd05474">
    <property type="entry name" value="SAP_like"/>
    <property type="match status" value="1"/>
</dbReference>
<protein>
    <recommendedName>
        <fullName evidence="11">Peptidase A1 domain-containing protein</fullName>
    </recommendedName>
</protein>
<gene>
    <name evidence="12" type="ORF">PV06_10325</name>
</gene>
<evidence type="ECO:0000256" key="1">
    <source>
        <dbReference type="ARBA" id="ARBA00004609"/>
    </source>
</evidence>
<reference evidence="12 13" key="1">
    <citation type="submission" date="2015-01" db="EMBL/GenBank/DDBJ databases">
        <title>The Genome Sequence of Exophiala oligosperma CBS72588.</title>
        <authorList>
            <consortium name="The Broad Institute Genomics Platform"/>
            <person name="Cuomo C."/>
            <person name="de Hoog S."/>
            <person name="Gorbushina A."/>
            <person name="Stielow B."/>
            <person name="Teixiera M."/>
            <person name="Abouelleil A."/>
            <person name="Chapman S.B."/>
            <person name="Priest M."/>
            <person name="Young S.K."/>
            <person name="Wortman J."/>
            <person name="Nusbaum C."/>
            <person name="Birren B."/>
        </authorList>
    </citation>
    <scope>NUCLEOTIDE SEQUENCE [LARGE SCALE GENOMIC DNA]</scope>
    <source>
        <strain evidence="12 13">CBS 72588</strain>
    </source>
</reference>
<dbReference type="STRING" id="215243.A0A0D2ABH8"/>
<evidence type="ECO:0000259" key="11">
    <source>
        <dbReference type="PROSITE" id="PS51767"/>
    </source>
</evidence>
<keyword evidence="5" id="KW-0064">Aspartyl protease</keyword>
<feature type="chain" id="PRO_5002238356" description="Peptidase A1 domain-containing protein" evidence="10">
    <location>
        <begin position="19"/>
        <end position="524"/>
    </location>
</feature>
<comment type="similarity">
    <text evidence="2">Belongs to the peptidase A1 family.</text>
</comment>
<feature type="compositionally biased region" description="Low complexity" evidence="9">
    <location>
        <begin position="458"/>
        <end position="467"/>
    </location>
</feature>
<feature type="active site" evidence="7">
    <location>
        <position position="78"/>
    </location>
</feature>
<dbReference type="Proteomes" id="UP000053342">
    <property type="component" value="Unassembled WGS sequence"/>
</dbReference>
<dbReference type="InterPro" id="IPR021109">
    <property type="entry name" value="Peptidase_aspartic_dom_sf"/>
</dbReference>
<evidence type="ECO:0000256" key="7">
    <source>
        <dbReference type="PIRSR" id="PIRSR601461-1"/>
    </source>
</evidence>
<dbReference type="InterPro" id="IPR033876">
    <property type="entry name" value="SAP-like"/>
</dbReference>
<name>A0A0D2ABH8_9EURO</name>
<dbReference type="Pfam" id="PF00026">
    <property type="entry name" value="Asp"/>
    <property type="match status" value="1"/>
</dbReference>
<dbReference type="GO" id="GO:0004190">
    <property type="term" value="F:aspartic-type endopeptidase activity"/>
    <property type="evidence" value="ECO:0007669"/>
    <property type="project" value="UniProtKB-KW"/>
</dbReference>
<evidence type="ECO:0000256" key="2">
    <source>
        <dbReference type="ARBA" id="ARBA00007447"/>
    </source>
</evidence>
<keyword evidence="6" id="KW-0378">Hydrolase</keyword>
<evidence type="ECO:0000256" key="10">
    <source>
        <dbReference type="SAM" id="SignalP"/>
    </source>
</evidence>
<evidence type="ECO:0000313" key="12">
    <source>
        <dbReference type="EMBL" id="KIW37691.1"/>
    </source>
</evidence>
<feature type="region of interest" description="Disordered" evidence="9">
    <location>
        <begin position="434"/>
        <end position="467"/>
    </location>
</feature>
<dbReference type="RefSeq" id="XP_016257907.1">
    <property type="nucleotide sequence ID" value="XM_016411866.1"/>
</dbReference>
<feature type="domain" description="Peptidase A1" evidence="11">
    <location>
        <begin position="60"/>
        <end position="410"/>
    </location>
</feature>
<dbReference type="PROSITE" id="PS51767">
    <property type="entry name" value="PEPTIDASE_A1"/>
    <property type="match status" value="1"/>
</dbReference>
<dbReference type="PANTHER" id="PTHR47966">
    <property type="entry name" value="BETA-SITE APP-CLEAVING ENZYME, ISOFORM A-RELATED"/>
    <property type="match status" value="1"/>
</dbReference>
<keyword evidence="4 10" id="KW-0732">Signal</keyword>
<organism evidence="12 13">
    <name type="scientific">Exophiala oligosperma</name>
    <dbReference type="NCBI Taxonomy" id="215243"/>
    <lineage>
        <taxon>Eukaryota</taxon>
        <taxon>Fungi</taxon>
        <taxon>Dikarya</taxon>
        <taxon>Ascomycota</taxon>
        <taxon>Pezizomycotina</taxon>
        <taxon>Eurotiomycetes</taxon>
        <taxon>Chaetothyriomycetidae</taxon>
        <taxon>Chaetothyriales</taxon>
        <taxon>Herpotrichiellaceae</taxon>
        <taxon>Exophiala</taxon>
    </lineage>
</organism>
<dbReference type="OrthoDB" id="771136at2759"/>
<dbReference type="GeneID" id="27362399"/>
<keyword evidence="13" id="KW-1185">Reference proteome</keyword>
<evidence type="ECO:0000256" key="9">
    <source>
        <dbReference type="SAM" id="MobiDB-lite"/>
    </source>
</evidence>
<evidence type="ECO:0000256" key="8">
    <source>
        <dbReference type="PIRSR" id="PIRSR601461-2"/>
    </source>
</evidence>
<evidence type="ECO:0000256" key="3">
    <source>
        <dbReference type="ARBA" id="ARBA00022670"/>
    </source>
</evidence>
<dbReference type="InterPro" id="IPR033121">
    <property type="entry name" value="PEPTIDASE_A1"/>
</dbReference>
<evidence type="ECO:0000256" key="5">
    <source>
        <dbReference type="ARBA" id="ARBA00022750"/>
    </source>
</evidence>
<accession>A0A0D2ABH8</accession>
<keyword evidence="8" id="KW-1015">Disulfide bond</keyword>
<dbReference type="Gene3D" id="2.40.70.10">
    <property type="entry name" value="Acid Proteases"/>
    <property type="match status" value="2"/>
</dbReference>
<dbReference type="AlphaFoldDB" id="A0A0D2ABH8"/>
<evidence type="ECO:0000313" key="13">
    <source>
        <dbReference type="Proteomes" id="UP000053342"/>
    </source>
</evidence>
<dbReference type="InterPro" id="IPR001461">
    <property type="entry name" value="Aspartic_peptidase_A1"/>
</dbReference>
<feature type="compositionally biased region" description="Polar residues" evidence="9">
    <location>
        <begin position="434"/>
        <end position="444"/>
    </location>
</feature>
<feature type="active site" evidence="7">
    <location>
        <position position="292"/>
    </location>
</feature>
<sequence>MMKSSLVAVLGLATMGLAADGFVKMNLHRDPMQQSKSMLARRQADTLEEDVTLAIQGSAYWLDLTIGTPPQKFKLQLDTGSSDLWVPAANATACVRHHRTSCPGGAFNVNKSTTAEITIPWQWEVAYGDGTADGGDYFTDVVVIGNDTIEAGVMQLGLAMITVDGPVVQNDGHGLVGVGYSSLQSGVMTGIFEADKAPPTLPGALVKAGAIDREAYSLYLNDFQSGEGAVLFGGVDSSKYTGELVALPILPTPDNFSDYTRFEIALTGISLTDANGTHKLTDDDFAVSALIDSGTVSQTLPKSVYNAILAGLGASNDPYFGVPAVPCVYGDANIYITYSFGGPGGPSIDVQLSELLGPGQPDTTFYEDGTPACPVFILEETEELGYILGDSFMRSGYFVYDLENNMMAIAQARLNSTEPEKIVAFSSGTGIPGATSTNTFTDVPTPSAGGAEQPGAKTTAAASATATSRVPIGSPTFALGSVTSELGASKTGSSSSGKQNSASSTLVSTWAAVAGVVMSLLVIF</sequence>
<dbReference type="PANTHER" id="PTHR47966:SF65">
    <property type="entry name" value="ASPARTIC-TYPE ENDOPEPTIDASE"/>
    <property type="match status" value="1"/>
</dbReference>